<organism evidence="6 7">
    <name type="scientific">Marinospirillum alkaliphilum DSM 21637</name>
    <dbReference type="NCBI Taxonomy" id="1122209"/>
    <lineage>
        <taxon>Bacteria</taxon>
        <taxon>Pseudomonadati</taxon>
        <taxon>Pseudomonadota</taxon>
        <taxon>Gammaproteobacteria</taxon>
        <taxon>Oceanospirillales</taxon>
        <taxon>Oceanospirillaceae</taxon>
        <taxon>Marinospirillum</taxon>
    </lineage>
</organism>
<dbReference type="AlphaFoldDB" id="A0A1K1ZPN0"/>
<dbReference type="InterPro" id="IPR019903">
    <property type="entry name" value="RIC_family"/>
</dbReference>
<dbReference type="Pfam" id="PF01814">
    <property type="entry name" value="Hemerythrin"/>
    <property type="match status" value="1"/>
</dbReference>
<dbReference type="NCBIfam" id="NF008221">
    <property type="entry name" value="PRK10992.1"/>
    <property type="match status" value="1"/>
</dbReference>
<dbReference type="OrthoDB" id="9797132at2"/>
<keyword evidence="2" id="KW-0963">Cytoplasm</keyword>
<dbReference type="PANTHER" id="PTHR36438:SF1">
    <property type="entry name" value="IRON-SULFUR CLUSTER REPAIR PROTEIN YTFE"/>
    <property type="match status" value="1"/>
</dbReference>
<feature type="domain" description="Hemerythrin-like" evidence="5">
    <location>
        <begin position="78"/>
        <end position="211"/>
    </location>
</feature>
<evidence type="ECO:0000259" key="5">
    <source>
        <dbReference type="Pfam" id="PF01814"/>
    </source>
</evidence>
<sequence>MQLLDQPLGKLATEINGATRIFHQHKLDFCCGGQQTLADALAKQQLDAAPILQALEQLQQQPPAKDWRKESAKTLVEHILQRYHQRHREQLPELIRLALRVEQVHGHAEECPLGLAEHLQNMQQELDSHMRKEEQILFPMLQQGIYPSGPIHVMQEEHLQHGEELDKLDYLTNGITLPEGACNTWTALYRGLQELKEDLMEHILLENEVLFVQPLQTSETCCGSCQ</sequence>
<evidence type="ECO:0000256" key="4">
    <source>
        <dbReference type="ARBA" id="ARBA00023004"/>
    </source>
</evidence>
<keyword evidence="7" id="KW-1185">Reference proteome</keyword>
<reference evidence="6 7" key="1">
    <citation type="submission" date="2016-11" db="EMBL/GenBank/DDBJ databases">
        <authorList>
            <person name="Jaros S."/>
            <person name="Januszkiewicz K."/>
            <person name="Wedrychowicz H."/>
        </authorList>
    </citation>
    <scope>NUCLEOTIDE SEQUENCE [LARGE SCALE GENOMIC DNA]</scope>
    <source>
        <strain evidence="6 7">DSM 21637</strain>
    </source>
</reference>
<dbReference type="Proteomes" id="UP000182350">
    <property type="component" value="Unassembled WGS sequence"/>
</dbReference>
<dbReference type="STRING" id="1122209.SAMN02745752_02769"/>
<protein>
    <submittedName>
        <fullName evidence="6">Regulator of cell morphogenesis and NO signaling</fullName>
    </submittedName>
</protein>
<dbReference type="EMBL" id="FPJW01000012">
    <property type="protein sequence ID" value="SFX75429.1"/>
    <property type="molecule type" value="Genomic_DNA"/>
</dbReference>
<dbReference type="CDD" id="cd12108">
    <property type="entry name" value="Hr-like"/>
    <property type="match status" value="1"/>
</dbReference>
<dbReference type="Gene3D" id="1.20.120.520">
    <property type="entry name" value="nmb1532 protein domain like"/>
    <property type="match status" value="1"/>
</dbReference>
<evidence type="ECO:0000313" key="7">
    <source>
        <dbReference type="Proteomes" id="UP000182350"/>
    </source>
</evidence>
<dbReference type="NCBIfam" id="TIGR03652">
    <property type="entry name" value="FeS_repair_RIC"/>
    <property type="match status" value="1"/>
</dbReference>
<accession>A0A1K1ZPN0</accession>
<dbReference type="InterPro" id="IPR012312">
    <property type="entry name" value="Hemerythrin-like"/>
</dbReference>
<keyword evidence="3" id="KW-0479">Metal-binding</keyword>
<evidence type="ECO:0000256" key="2">
    <source>
        <dbReference type="ARBA" id="ARBA00022490"/>
    </source>
</evidence>
<evidence type="ECO:0000256" key="1">
    <source>
        <dbReference type="ARBA" id="ARBA00004496"/>
    </source>
</evidence>
<comment type="subcellular location">
    <subcellularLocation>
        <location evidence="1">Cytoplasm</location>
    </subcellularLocation>
</comment>
<proteinExistence type="predicted"/>
<dbReference type="GO" id="GO:0005737">
    <property type="term" value="C:cytoplasm"/>
    <property type="evidence" value="ECO:0007669"/>
    <property type="project" value="UniProtKB-SubCell"/>
</dbReference>
<evidence type="ECO:0000256" key="3">
    <source>
        <dbReference type="ARBA" id="ARBA00022723"/>
    </source>
</evidence>
<evidence type="ECO:0000313" key="6">
    <source>
        <dbReference type="EMBL" id="SFX75429.1"/>
    </source>
</evidence>
<dbReference type="RefSeq" id="WP_072327087.1">
    <property type="nucleotide sequence ID" value="NZ_FPJW01000012.1"/>
</dbReference>
<dbReference type="Pfam" id="PF04405">
    <property type="entry name" value="ScdA_N"/>
    <property type="match status" value="1"/>
</dbReference>
<name>A0A1K1ZPN0_9GAMM</name>
<keyword evidence="4" id="KW-0408">Iron</keyword>
<dbReference type="GO" id="GO:0046872">
    <property type="term" value="F:metal ion binding"/>
    <property type="evidence" value="ECO:0007669"/>
    <property type="project" value="UniProtKB-KW"/>
</dbReference>
<gene>
    <name evidence="6" type="ORF">SAMN02745752_02769</name>
</gene>
<dbReference type="PANTHER" id="PTHR36438">
    <property type="entry name" value="IRON-SULFUR CLUSTER REPAIR PROTEIN YTFE"/>
    <property type="match status" value="1"/>
</dbReference>